<evidence type="ECO:0000256" key="1">
    <source>
        <dbReference type="SAM" id="MobiDB-lite"/>
    </source>
</evidence>
<organism evidence="2 3">
    <name type="scientific">Pichia kluyveri</name>
    <name type="common">Yeast</name>
    <dbReference type="NCBI Taxonomy" id="36015"/>
    <lineage>
        <taxon>Eukaryota</taxon>
        <taxon>Fungi</taxon>
        <taxon>Dikarya</taxon>
        <taxon>Ascomycota</taxon>
        <taxon>Saccharomycotina</taxon>
        <taxon>Pichiomycetes</taxon>
        <taxon>Pichiales</taxon>
        <taxon>Pichiaceae</taxon>
        <taxon>Pichia</taxon>
    </lineage>
</organism>
<comment type="caution">
    <text evidence="2">The sequence shown here is derived from an EMBL/GenBank/DDBJ whole genome shotgun (WGS) entry which is preliminary data.</text>
</comment>
<keyword evidence="3" id="KW-1185">Reference proteome</keyword>
<proteinExistence type="predicted"/>
<reference evidence="2 3" key="1">
    <citation type="journal article" date="2023" name="Elife">
        <title>Identification of key yeast species and microbe-microbe interactions impacting larval growth of Drosophila in the wild.</title>
        <authorList>
            <person name="Mure A."/>
            <person name="Sugiura Y."/>
            <person name="Maeda R."/>
            <person name="Honda K."/>
            <person name="Sakurai N."/>
            <person name="Takahashi Y."/>
            <person name="Watada M."/>
            <person name="Katoh T."/>
            <person name="Gotoh A."/>
            <person name="Gotoh Y."/>
            <person name="Taniguchi I."/>
            <person name="Nakamura K."/>
            <person name="Hayashi T."/>
            <person name="Katayama T."/>
            <person name="Uemura T."/>
            <person name="Hattori Y."/>
        </authorList>
    </citation>
    <scope>NUCLEOTIDE SEQUENCE [LARGE SCALE GENOMIC DNA]</scope>
    <source>
        <strain evidence="2 3">PK-24</strain>
    </source>
</reference>
<dbReference type="Proteomes" id="UP001378960">
    <property type="component" value="Unassembled WGS sequence"/>
</dbReference>
<gene>
    <name evidence="2" type="ORF">DAPK24_018860</name>
</gene>
<feature type="region of interest" description="Disordered" evidence="1">
    <location>
        <begin position="1"/>
        <end position="25"/>
    </location>
</feature>
<sequence>MNEITYILRPTESNNIQNKRRSSSTFTFNDNSGSNFFKKQSFHNDNLISNDQSKPRSFSLNYISQAQIERMKYYS</sequence>
<evidence type="ECO:0000313" key="3">
    <source>
        <dbReference type="Proteomes" id="UP001378960"/>
    </source>
</evidence>
<protein>
    <submittedName>
        <fullName evidence="2">Uncharacterized protein</fullName>
    </submittedName>
</protein>
<accession>A0AAV5R3W3</accession>
<evidence type="ECO:0000313" key="2">
    <source>
        <dbReference type="EMBL" id="GMM45311.1"/>
    </source>
</evidence>
<name>A0AAV5R3W3_PICKL</name>
<dbReference type="EMBL" id="BTGB01000002">
    <property type="protein sequence ID" value="GMM45311.1"/>
    <property type="molecule type" value="Genomic_DNA"/>
</dbReference>
<feature type="compositionally biased region" description="Polar residues" evidence="1">
    <location>
        <begin position="11"/>
        <end position="25"/>
    </location>
</feature>
<dbReference type="AlphaFoldDB" id="A0AAV5R3W3"/>